<accession>A0A0A9CE41</accession>
<organism evidence="1">
    <name type="scientific">Arundo donax</name>
    <name type="common">Giant reed</name>
    <name type="synonym">Donax arundinaceus</name>
    <dbReference type="NCBI Taxonomy" id="35708"/>
    <lineage>
        <taxon>Eukaryota</taxon>
        <taxon>Viridiplantae</taxon>
        <taxon>Streptophyta</taxon>
        <taxon>Embryophyta</taxon>
        <taxon>Tracheophyta</taxon>
        <taxon>Spermatophyta</taxon>
        <taxon>Magnoliopsida</taxon>
        <taxon>Liliopsida</taxon>
        <taxon>Poales</taxon>
        <taxon>Poaceae</taxon>
        <taxon>PACMAD clade</taxon>
        <taxon>Arundinoideae</taxon>
        <taxon>Arundineae</taxon>
        <taxon>Arundo</taxon>
    </lineage>
</organism>
<protein>
    <submittedName>
        <fullName evidence="1">Uncharacterized protein</fullName>
    </submittedName>
</protein>
<evidence type="ECO:0000313" key="1">
    <source>
        <dbReference type="EMBL" id="JAD71615.1"/>
    </source>
</evidence>
<name>A0A0A9CE41_ARUDO</name>
<sequence length="13" mass="1634">MYLRGQFCTHYSK</sequence>
<dbReference type="EMBL" id="GBRH01226280">
    <property type="protein sequence ID" value="JAD71615.1"/>
    <property type="molecule type" value="Transcribed_RNA"/>
</dbReference>
<reference evidence="1" key="1">
    <citation type="submission" date="2014-09" db="EMBL/GenBank/DDBJ databases">
        <authorList>
            <person name="Magalhaes I.L.F."/>
            <person name="Oliveira U."/>
            <person name="Santos F.R."/>
            <person name="Vidigal T.H.D.A."/>
            <person name="Brescovit A.D."/>
            <person name="Santos A.J."/>
        </authorList>
    </citation>
    <scope>NUCLEOTIDE SEQUENCE</scope>
    <source>
        <tissue evidence="1">Shoot tissue taken approximately 20 cm above the soil surface</tissue>
    </source>
</reference>
<proteinExistence type="predicted"/>
<reference evidence="1" key="2">
    <citation type="journal article" date="2015" name="Data Brief">
        <title>Shoot transcriptome of the giant reed, Arundo donax.</title>
        <authorList>
            <person name="Barrero R.A."/>
            <person name="Guerrero F.D."/>
            <person name="Moolhuijzen P."/>
            <person name="Goolsby J.A."/>
            <person name="Tidwell J."/>
            <person name="Bellgard S.E."/>
            <person name="Bellgard M.I."/>
        </authorList>
    </citation>
    <scope>NUCLEOTIDE SEQUENCE</scope>
    <source>
        <tissue evidence="1">Shoot tissue taken approximately 20 cm above the soil surface</tissue>
    </source>
</reference>